<dbReference type="KEGG" id="cna:AB433_16645"/>
<protein>
    <submittedName>
        <fullName evidence="1">Uncharacterized protein</fullName>
    </submittedName>
</protein>
<sequence>MKIGGILALGAVACVVGMMMPSDQVPEEQAPAMTAEAANVPVVAAAQEASSIDYLTGEMVLQAQADGHFYATPSINMVPVDALIDTGASVVALTGSDATAIGLQWSDSDVRVIGQGASGEVRGVPVRLDKVELGSFELHDVDAVIIPEGLGITLLGQSVLSRIPNVAISEGQMNLSDY</sequence>
<dbReference type="Proteomes" id="UP000035287">
    <property type="component" value="Chromosome"/>
</dbReference>
<name>A0A0G3XLE0_9SPHN</name>
<gene>
    <name evidence="1" type="ORF">AB433_16645</name>
</gene>
<dbReference type="InterPro" id="IPR001995">
    <property type="entry name" value="Peptidase_A2_cat"/>
</dbReference>
<dbReference type="InterPro" id="IPR001969">
    <property type="entry name" value="Aspartic_peptidase_AS"/>
</dbReference>
<dbReference type="SUPFAM" id="SSF50630">
    <property type="entry name" value="Acid proteases"/>
    <property type="match status" value="1"/>
</dbReference>
<dbReference type="EMBL" id="CP011770">
    <property type="protein sequence ID" value="AKM11233.1"/>
    <property type="molecule type" value="Genomic_DNA"/>
</dbReference>
<reference evidence="1 2" key="1">
    <citation type="submission" date="2015-06" db="EMBL/GenBank/DDBJ databases">
        <authorList>
            <person name="Zeng Y."/>
            <person name="Huang Y."/>
        </authorList>
    </citation>
    <scope>NUCLEOTIDE SEQUENCE [LARGE SCALE GENOMIC DNA]</scope>
    <source>
        <strain evidence="1 2">PQ-2</strain>
    </source>
</reference>
<organism evidence="1 2">
    <name type="scientific">Croceicoccus naphthovorans</name>
    <dbReference type="NCBI Taxonomy" id="1348774"/>
    <lineage>
        <taxon>Bacteria</taxon>
        <taxon>Pseudomonadati</taxon>
        <taxon>Pseudomonadota</taxon>
        <taxon>Alphaproteobacteria</taxon>
        <taxon>Sphingomonadales</taxon>
        <taxon>Erythrobacteraceae</taxon>
        <taxon>Croceicoccus</taxon>
    </lineage>
</organism>
<dbReference type="PROSITE" id="PS50175">
    <property type="entry name" value="ASP_PROT_RETROV"/>
    <property type="match status" value="1"/>
</dbReference>
<accession>A0A0G3XLE0</accession>
<dbReference type="InterPro" id="IPR034122">
    <property type="entry name" value="Retropepsin-like_bacterial"/>
</dbReference>
<dbReference type="AlphaFoldDB" id="A0A0G3XLE0"/>
<dbReference type="NCBIfam" id="TIGR02281">
    <property type="entry name" value="clan_AA_DTGA"/>
    <property type="match status" value="1"/>
</dbReference>
<proteinExistence type="predicted"/>
<dbReference type="PATRIC" id="fig|1348774.3.peg.3497"/>
<dbReference type="CDD" id="cd05483">
    <property type="entry name" value="retropepsin_like_bacteria"/>
    <property type="match status" value="1"/>
</dbReference>
<evidence type="ECO:0000313" key="2">
    <source>
        <dbReference type="Proteomes" id="UP000035287"/>
    </source>
</evidence>
<keyword evidence="2" id="KW-1185">Reference proteome</keyword>
<dbReference type="Pfam" id="PF13975">
    <property type="entry name" value="gag-asp_proteas"/>
    <property type="match status" value="1"/>
</dbReference>
<dbReference type="InterPro" id="IPR011969">
    <property type="entry name" value="Clan_AA_Asp_peptidase_C"/>
</dbReference>
<dbReference type="InterPro" id="IPR021109">
    <property type="entry name" value="Peptidase_aspartic_dom_sf"/>
</dbReference>
<dbReference type="STRING" id="1348774.AB433_16645"/>
<dbReference type="GO" id="GO:0004190">
    <property type="term" value="F:aspartic-type endopeptidase activity"/>
    <property type="evidence" value="ECO:0007669"/>
    <property type="project" value="InterPro"/>
</dbReference>
<dbReference type="OrthoDB" id="7595324at2"/>
<dbReference type="PROSITE" id="PS00141">
    <property type="entry name" value="ASP_PROTEASE"/>
    <property type="match status" value="1"/>
</dbReference>
<dbReference type="Gene3D" id="2.40.70.10">
    <property type="entry name" value="Acid Proteases"/>
    <property type="match status" value="1"/>
</dbReference>
<dbReference type="GO" id="GO:0006508">
    <property type="term" value="P:proteolysis"/>
    <property type="evidence" value="ECO:0007669"/>
    <property type="project" value="InterPro"/>
</dbReference>
<dbReference type="RefSeq" id="WP_047822597.1">
    <property type="nucleotide sequence ID" value="NZ_CP011770.1"/>
</dbReference>
<evidence type="ECO:0000313" key="1">
    <source>
        <dbReference type="EMBL" id="AKM11233.1"/>
    </source>
</evidence>